<dbReference type="EMBL" id="FMBL01000002">
    <property type="protein sequence ID" value="SCC80124.1"/>
    <property type="molecule type" value="Genomic_DNA"/>
</dbReference>
<feature type="transmembrane region" description="Helical" evidence="9">
    <location>
        <begin position="63"/>
        <end position="83"/>
    </location>
</feature>
<evidence type="ECO:0000313" key="11">
    <source>
        <dbReference type="Proteomes" id="UP000242610"/>
    </source>
</evidence>
<evidence type="ECO:0000256" key="2">
    <source>
        <dbReference type="ARBA" id="ARBA00010199"/>
    </source>
</evidence>
<organism evidence="10 11">
    <name type="scientific">Bifidobacterium commune</name>
    <dbReference type="NCBI Taxonomy" id="1505727"/>
    <lineage>
        <taxon>Bacteria</taxon>
        <taxon>Bacillati</taxon>
        <taxon>Actinomycetota</taxon>
        <taxon>Actinomycetes</taxon>
        <taxon>Bifidobacteriales</taxon>
        <taxon>Bifidobacteriaceae</taxon>
        <taxon>Bifidobacterium</taxon>
    </lineage>
</organism>
<dbReference type="Proteomes" id="UP000242610">
    <property type="component" value="Unassembled WGS sequence"/>
</dbReference>
<keyword evidence="5 9" id="KW-0812">Transmembrane</keyword>
<comment type="subcellular location">
    <subcellularLocation>
        <location evidence="1">Cell membrane</location>
        <topology evidence="1">Multi-pass membrane protein</topology>
    </subcellularLocation>
</comment>
<feature type="transmembrane region" description="Helical" evidence="9">
    <location>
        <begin position="211"/>
        <end position="232"/>
    </location>
</feature>
<dbReference type="OrthoDB" id="5242355at2"/>
<feature type="region of interest" description="Disordered" evidence="8">
    <location>
        <begin position="1"/>
        <end position="54"/>
    </location>
</feature>
<accession>A0A1C4H555</accession>
<keyword evidence="3" id="KW-0813">Transport</keyword>
<feature type="compositionally biased region" description="Polar residues" evidence="8">
    <location>
        <begin position="23"/>
        <end position="36"/>
    </location>
</feature>
<evidence type="ECO:0000256" key="8">
    <source>
        <dbReference type="SAM" id="MobiDB-lite"/>
    </source>
</evidence>
<dbReference type="CDD" id="cd13136">
    <property type="entry name" value="MATE_DinF_like"/>
    <property type="match status" value="1"/>
</dbReference>
<keyword evidence="11" id="KW-1185">Reference proteome</keyword>
<reference evidence="11" key="1">
    <citation type="submission" date="2016-08" db="EMBL/GenBank/DDBJ databases">
        <authorList>
            <person name="Varghese N."/>
            <person name="Submissions Spin"/>
        </authorList>
    </citation>
    <scope>NUCLEOTIDE SEQUENCE [LARGE SCALE GENOMIC DNA]</scope>
    <source>
        <strain evidence="11">R-52791</strain>
    </source>
</reference>
<evidence type="ECO:0000256" key="6">
    <source>
        <dbReference type="ARBA" id="ARBA00022989"/>
    </source>
</evidence>
<feature type="transmembrane region" description="Helical" evidence="9">
    <location>
        <begin position="393"/>
        <end position="417"/>
    </location>
</feature>
<dbReference type="GO" id="GO:0042910">
    <property type="term" value="F:xenobiotic transmembrane transporter activity"/>
    <property type="evidence" value="ECO:0007669"/>
    <property type="project" value="InterPro"/>
</dbReference>
<keyword evidence="4" id="KW-1003">Cell membrane</keyword>
<comment type="similarity">
    <text evidence="2">Belongs to the multi antimicrobial extrusion (MATE) (TC 2.A.66.1) family.</text>
</comment>
<feature type="transmembrane region" description="Helical" evidence="9">
    <location>
        <begin position="180"/>
        <end position="199"/>
    </location>
</feature>
<dbReference type="PANTHER" id="PTHR42893:SF46">
    <property type="entry name" value="PROTEIN DETOXIFICATION 44, CHLOROPLASTIC"/>
    <property type="match status" value="1"/>
</dbReference>
<evidence type="ECO:0000256" key="3">
    <source>
        <dbReference type="ARBA" id="ARBA00022448"/>
    </source>
</evidence>
<name>A0A1C4H555_9BIFI</name>
<feature type="transmembrane region" description="Helical" evidence="9">
    <location>
        <begin position="139"/>
        <end position="160"/>
    </location>
</feature>
<dbReference type="NCBIfam" id="TIGR00797">
    <property type="entry name" value="matE"/>
    <property type="match status" value="1"/>
</dbReference>
<dbReference type="Pfam" id="PF01554">
    <property type="entry name" value="MatE"/>
    <property type="match status" value="2"/>
</dbReference>
<dbReference type="GO" id="GO:0005886">
    <property type="term" value="C:plasma membrane"/>
    <property type="evidence" value="ECO:0007669"/>
    <property type="project" value="UniProtKB-SubCell"/>
</dbReference>
<feature type="transmembrane region" description="Helical" evidence="9">
    <location>
        <begin position="429"/>
        <end position="451"/>
    </location>
</feature>
<dbReference type="InterPro" id="IPR048279">
    <property type="entry name" value="MdtK-like"/>
</dbReference>
<dbReference type="GO" id="GO:0015297">
    <property type="term" value="F:antiporter activity"/>
    <property type="evidence" value="ECO:0007669"/>
    <property type="project" value="InterPro"/>
</dbReference>
<dbReference type="RefSeq" id="WP_091847871.1">
    <property type="nucleotide sequence ID" value="NZ_FMBL01000002.1"/>
</dbReference>
<evidence type="ECO:0000256" key="9">
    <source>
        <dbReference type="SAM" id="Phobius"/>
    </source>
</evidence>
<keyword evidence="7 9" id="KW-0472">Membrane</keyword>
<feature type="transmembrane region" description="Helical" evidence="9">
    <location>
        <begin position="323"/>
        <end position="343"/>
    </location>
</feature>
<dbReference type="STRING" id="1505727.GA0061077_1042"/>
<dbReference type="PANTHER" id="PTHR42893">
    <property type="entry name" value="PROTEIN DETOXIFICATION 44, CHLOROPLASTIC-RELATED"/>
    <property type="match status" value="1"/>
</dbReference>
<sequence length="497" mass="52983">MLASPHEHRYNDNRNTSDKHESTLSITTVSEKTSASDIDRDTPTADNTPTYDSTERKRVTRQILSLAIPTFGQLIADPLFVLIDTAIVGHIGDSALAGLSIGSTVLLTVAGLCNFLAYGTTSRVGQLMGAGRKREGLETGVDGLWLALIIGTVISVALFVTARPLCALMGAHNEVPDNAAIYLQAVIFGLPGMLLVYAANGIFRGLKKVRVTLIAAALGAALNTALDFLFVFGLDMGVVGSGLATFIAQWFMGLYLVIPALKWSHEAGASLAPRLSGITETAADGLPLFVRTLALRICLVATVVLATHMGTQVLAAYQAVNSNWNFVVNMLDAIGISGQALVATEIGAKRYGRAKEMTRISAKAGLYSGIGIGIALVCFGFIAAPMFSPNTDIQHLIAIGTIVVAIFLPLSGWMWALDGILIGAGDYRYLAGTCSIVTLVYLPLVLLLNAIDTTYNLSAATRMVLLWAVFDIVFIGGRSIFNGLRAYGDKWFMEHHN</sequence>
<evidence type="ECO:0000256" key="4">
    <source>
        <dbReference type="ARBA" id="ARBA00022475"/>
    </source>
</evidence>
<evidence type="ECO:0000313" key="10">
    <source>
        <dbReference type="EMBL" id="SCC80124.1"/>
    </source>
</evidence>
<feature type="transmembrane region" description="Helical" evidence="9">
    <location>
        <begin position="463"/>
        <end position="481"/>
    </location>
</feature>
<dbReference type="PIRSF" id="PIRSF006603">
    <property type="entry name" value="DinF"/>
    <property type="match status" value="1"/>
</dbReference>
<feature type="transmembrane region" description="Helical" evidence="9">
    <location>
        <begin position="293"/>
        <end position="317"/>
    </location>
</feature>
<dbReference type="InterPro" id="IPR044644">
    <property type="entry name" value="DinF-like"/>
</dbReference>
<dbReference type="InterPro" id="IPR002528">
    <property type="entry name" value="MATE_fam"/>
</dbReference>
<feature type="transmembrane region" description="Helical" evidence="9">
    <location>
        <begin position="95"/>
        <end position="118"/>
    </location>
</feature>
<protein>
    <submittedName>
        <fullName evidence="10">Putative efflux protein, MATE family</fullName>
    </submittedName>
</protein>
<proteinExistence type="inferred from homology"/>
<dbReference type="AlphaFoldDB" id="A0A1C4H555"/>
<evidence type="ECO:0000256" key="1">
    <source>
        <dbReference type="ARBA" id="ARBA00004651"/>
    </source>
</evidence>
<evidence type="ECO:0000256" key="5">
    <source>
        <dbReference type="ARBA" id="ARBA00022692"/>
    </source>
</evidence>
<feature type="transmembrane region" description="Helical" evidence="9">
    <location>
        <begin position="238"/>
        <end position="258"/>
    </location>
</feature>
<gene>
    <name evidence="10" type="ORF">GA0061077_1042</name>
</gene>
<feature type="compositionally biased region" description="Basic and acidic residues" evidence="8">
    <location>
        <begin position="1"/>
        <end position="22"/>
    </location>
</feature>
<evidence type="ECO:0000256" key="7">
    <source>
        <dbReference type="ARBA" id="ARBA00023136"/>
    </source>
</evidence>
<feature type="transmembrane region" description="Helical" evidence="9">
    <location>
        <begin position="364"/>
        <end position="387"/>
    </location>
</feature>
<keyword evidence="6 9" id="KW-1133">Transmembrane helix</keyword>